<name>A0AAW0K4G1_QUESU</name>
<protein>
    <submittedName>
        <fullName evidence="1">Uncharacterized protein</fullName>
    </submittedName>
</protein>
<dbReference type="Proteomes" id="UP000237347">
    <property type="component" value="Unassembled WGS sequence"/>
</dbReference>
<comment type="caution">
    <text evidence="1">The sequence shown here is derived from an EMBL/GenBank/DDBJ whole genome shotgun (WGS) entry which is preliminary data.</text>
</comment>
<evidence type="ECO:0000313" key="1">
    <source>
        <dbReference type="EMBL" id="KAK7834185.1"/>
    </source>
</evidence>
<evidence type="ECO:0000313" key="2">
    <source>
        <dbReference type="Proteomes" id="UP000237347"/>
    </source>
</evidence>
<dbReference type="EMBL" id="PKMF04000392">
    <property type="protein sequence ID" value="KAK7834185.1"/>
    <property type="molecule type" value="Genomic_DNA"/>
</dbReference>
<accession>A0AAW0K4G1</accession>
<reference evidence="1 2" key="1">
    <citation type="journal article" date="2018" name="Sci. Data">
        <title>The draft genome sequence of cork oak.</title>
        <authorList>
            <person name="Ramos A.M."/>
            <person name="Usie A."/>
            <person name="Barbosa P."/>
            <person name="Barros P.M."/>
            <person name="Capote T."/>
            <person name="Chaves I."/>
            <person name="Simoes F."/>
            <person name="Abreu I."/>
            <person name="Carrasquinho I."/>
            <person name="Faro C."/>
            <person name="Guimaraes J.B."/>
            <person name="Mendonca D."/>
            <person name="Nobrega F."/>
            <person name="Rodrigues L."/>
            <person name="Saibo N.J.M."/>
            <person name="Varela M.C."/>
            <person name="Egas C."/>
            <person name="Matos J."/>
            <person name="Miguel C.M."/>
            <person name="Oliveira M.M."/>
            <person name="Ricardo C.P."/>
            <person name="Goncalves S."/>
        </authorList>
    </citation>
    <scope>NUCLEOTIDE SEQUENCE [LARGE SCALE GENOMIC DNA]</scope>
    <source>
        <strain evidence="2">cv. HL8</strain>
    </source>
</reference>
<organism evidence="1 2">
    <name type="scientific">Quercus suber</name>
    <name type="common">Cork oak</name>
    <dbReference type="NCBI Taxonomy" id="58331"/>
    <lineage>
        <taxon>Eukaryota</taxon>
        <taxon>Viridiplantae</taxon>
        <taxon>Streptophyta</taxon>
        <taxon>Embryophyta</taxon>
        <taxon>Tracheophyta</taxon>
        <taxon>Spermatophyta</taxon>
        <taxon>Magnoliopsida</taxon>
        <taxon>eudicotyledons</taxon>
        <taxon>Gunneridae</taxon>
        <taxon>Pentapetalae</taxon>
        <taxon>rosids</taxon>
        <taxon>fabids</taxon>
        <taxon>Fagales</taxon>
        <taxon>Fagaceae</taxon>
        <taxon>Quercus</taxon>
    </lineage>
</organism>
<gene>
    <name evidence="1" type="ORF">CFP56_024881</name>
</gene>
<keyword evidence="2" id="KW-1185">Reference proteome</keyword>
<sequence>MASPESVLPW</sequence>
<proteinExistence type="predicted"/>